<evidence type="ECO:0000313" key="1">
    <source>
        <dbReference type="EMBL" id="CCX32406.1"/>
    </source>
</evidence>
<name>U4LVC2_PYROM</name>
<protein>
    <submittedName>
        <fullName evidence="1">Uncharacterized protein</fullName>
    </submittedName>
</protein>
<organism evidence="1 2">
    <name type="scientific">Pyronema omphalodes (strain CBS 100304)</name>
    <name type="common">Pyronema confluens</name>
    <dbReference type="NCBI Taxonomy" id="1076935"/>
    <lineage>
        <taxon>Eukaryota</taxon>
        <taxon>Fungi</taxon>
        <taxon>Dikarya</taxon>
        <taxon>Ascomycota</taxon>
        <taxon>Pezizomycotina</taxon>
        <taxon>Pezizomycetes</taxon>
        <taxon>Pezizales</taxon>
        <taxon>Pyronemataceae</taxon>
        <taxon>Pyronema</taxon>
    </lineage>
</organism>
<dbReference type="AlphaFoldDB" id="U4LVC2"/>
<keyword evidence="2" id="KW-1185">Reference proteome</keyword>
<evidence type="ECO:0000313" key="2">
    <source>
        <dbReference type="Proteomes" id="UP000018144"/>
    </source>
</evidence>
<dbReference type="Proteomes" id="UP000018144">
    <property type="component" value="Unassembled WGS sequence"/>
</dbReference>
<reference evidence="1 2" key="1">
    <citation type="journal article" date="2013" name="PLoS Genet.">
        <title>The genome and development-dependent transcriptomes of Pyronema confluens: a window into fungal evolution.</title>
        <authorList>
            <person name="Traeger S."/>
            <person name="Altegoer F."/>
            <person name="Freitag M."/>
            <person name="Gabaldon T."/>
            <person name="Kempken F."/>
            <person name="Kumar A."/>
            <person name="Marcet-Houben M."/>
            <person name="Poggeler S."/>
            <person name="Stajich J.E."/>
            <person name="Nowrousian M."/>
        </authorList>
    </citation>
    <scope>NUCLEOTIDE SEQUENCE [LARGE SCALE GENOMIC DNA]</scope>
    <source>
        <strain evidence="2">CBS 100304</strain>
        <tissue evidence="1">Vegetative mycelium</tissue>
    </source>
</reference>
<sequence length="89" mass="10078">MSVLICSSSISNFLTGLCSIRQHISSHRSLRSVEEPSLRLKQPDQPDVGPHSDCHTVFDDVFNTKLPFLEATRPTLEAHFPRKLVNMFL</sequence>
<gene>
    <name evidence="1" type="ORF">PCON_13055</name>
</gene>
<dbReference type="EMBL" id="HF935844">
    <property type="protein sequence ID" value="CCX32406.1"/>
    <property type="molecule type" value="Genomic_DNA"/>
</dbReference>
<accession>U4LVC2</accession>
<proteinExistence type="predicted"/>